<feature type="signal peptide" evidence="1">
    <location>
        <begin position="1"/>
        <end position="19"/>
    </location>
</feature>
<dbReference type="GO" id="GO:0008270">
    <property type="term" value="F:zinc ion binding"/>
    <property type="evidence" value="ECO:0007669"/>
    <property type="project" value="InterPro"/>
</dbReference>
<evidence type="ECO:0000313" key="3">
    <source>
        <dbReference type="EMBL" id="SFC10368.1"/>
    </source>
</evidence>
<dbReference type="InterPro" id="IPR050344">
    <property type="entry name" value="Peptidase_M1_aminopeptidases"/>
</dbReference>
<dbReference type="InterPro" id="IPR014782">
    <property type="entry name" value="Peptidase_M1_dom"/>
</dbReference>
<accession>A0A1I1GKG9</accession>
<proteinExistence type="predicted"/>
<dbReference type="EMBL" id="FOLL01000004">
    <property type="protein sequence ID" value="SFC10368.1"/>
    <property type="molecule type" value="Genomic_DNA"/>
</dbReference>
<dbReference type="OrthoDB" id="100605at2"/>
<keyword evidence="1" id="KW-0732">Signal</keyword>
<dbReference type="InterPro" id="IPR027268">
    <property type="entry name" value="Peptidase_M4/M1_CTD_sf"/>
</dbReference>
<dbReference type="GO" id="GO:0042277">
    <property type="term" value="F:peptide binding"/>
    <property type="evidence" value="ECO:0007669"/>
    <property type="project" value="TreeGrafter"/>
</dbReference>
<keyword evidence="4" id="KW-1185">Reference proteome</keyword>
<feature type="chain" id="PRO_5011629435" evidence="1">
    <location>
        <begin position="20"/>
        <end position="553"/>
    </location>
</feature>
<organism evidence="3 4">
    <name type="scientific">Parapedobacter composti</name>
    <dbReference type="NCBI Taxonomy" id="623281"/>
    <lineage>
        <taxon>Bacteria</taxon>
        <taxon>Pseudomonadati</taxon>
        <taxon>Bacteroidota</taxon>
        <taxon>Sphingobacteriia</taxon>
        <taxon>Sphingobacteriales</taxon>
        <taxon>Sphingobacteriaceae</taxon>
        <taxon>Parapedobacter</taxon>
    </lineage>
</organism>
<dbReference type="InterPro" id="IPR042097">
    <property type="entry name" value="Aminopeptidase_N-like_N_sf"/>
</dbReference>
<evidence type="ECO:0000256" key="1">
    <source>
        <dbReference type="SAM" id="SignalP"/>
    </source>
</evidence>
<dbReference type="STRING" id="623281.SAMN05421747_104168"/>
<dbReference type="PANTHER" id="PTHR11533">
    <property type="entry name" value="PROTEASE M1 ZINC METALLOPROTEASE"/>
    <property type="match status" value="1"/>
</dbReference>
<dbReference type="GO" id="GO:0016020">
    <property type="term" value="C:membrane"/>
    <property type="evidence" value="ECO:0007669"/>
    <property type="project" value="TreeGrafter"/>
</dbReference>
<dbReference type="Pfam" id="PF01433">
    <property type="entry name" value="Peptidase_M1"/>
    <property type="match status" value="1"/>
</dbReference>
<dbReference type="AlphaFoldDB" id="A0A1I1GKG9"/>
<dbReference type="GO" id="GO:0070006">
    <property type="term" value="F:metalloaminopeptidase activity"/>
    <property type="evidence" value="ECO:0007669"/>
    <property type="project" value="TreeGrafter"/>
</dbReference>
<sequence>MKQFVIILFLAAVSATSHAQLFVPASKLFSRADSLRGQLTPLRTCYDINYYHLNVAVDPDKRHINGSNLFRFTATSDFSRLQFDLFDNLRIDKVVYHGQELPFKREYHAVFVDFPRTIKAGQLDSFTVYYQGHPVQAKRAPWDGGFDFKKDSNGKHWIATACQGLGASVWWPNKDHLSDEVDSMLISISVPTGLTNVSNGRFRGQTALDNGYTRFDWFVSNPINNYNVAVNIGDYVHFADTFHGENGVLDLDYWVLRENEAKARPHFDANIKPMLRAFEYWFGPYPFYEDGFKLVETAHLGMEHQSAIAYGNRYQNGYLGTDGSGTGWGNKWDFIIIHEAGHEWFGNSITSKDLADMWIHESFTNYSESLYIDYHFGKQAGQEYIHGNRRGIQNLAPIIGNYHVNNEGSGDMYNKGGVLHNMVRTIIDDDEKWRQILRGLNKEFYHRTVDYEDVVNYISKHSGKDLSSVYAQYVRHANIPTLEFYFNADGRAFCRWTADEPRFDMPVRIRAGGGKYHVIQPTRRLTPVAIPGLTRDNLEVDTFNFYIGVLVNE</sequence>
<evidence type="ECO:0000313" key="4">
    <source>
        <dbReference type="Proteomes" id="UP000199577"/>
    </source>
</evidence>
<evidence type="ECO:0000259" key="2">
    <source>
        <dbReference type="Pfam" id="PF01433"/>
    </source>
</evidence>
<dbReference type="Proteomes" id="UP000199577">
    <property type="component" value="Unassembled WGS sequence"/>
</dbReference>
<gene>
    <name evidence="3" type="ORF">SAMN05421747_104168</name>
</gene>
<reference evidence="3 4" key="1">
    <citation type="submission" date="2016-10" db="EMBL/GenBank/DDBJ databases">
        <authorList>
            <person name="de Groot N.N."/>
        </authorList>
    </citation>
    <scope>NUCLEOTIDE SEQUENCE [LARGE SCALE GENOMIC DNA]</scope>
    <source>
        <strain evidence="3 4">DSM 22900</strain>
    </source>
</reference>
<dbReference type="CDD" id="cd09603">
    <property type="entry name" value="M1_APN_like"/>
    <property type="match status" value="1"/>
</dbReference>
<dbReference type="GO" id="GO:0005615">
    <property type="term" value="C:extracellular space"/>
    <property type="evidence" value="ECO:0007669"/>
    <property type="project" value="TreeGrafter"/>
</dbReference>
<feature type="domain" description="Peptidase M1 membrane alanine aminopeptidase" evidence="2">
    <location>
        <begin position="331"/>
        <end position="473"/>
    </location>
</feature>
<protein>
    <submittedName>
        <fullName evidence="3">Peptidase family M1</fullName>
    </submittedName>
</protein>
<dbReference type="SUPFAM" id="SSF55486">
    <property type="entry name" value="Metalloproteases ('zincins'), catalytic domain"/>
    <property type="match status" value="1"/>
</dbReference>
<dbReference type="Gene3D" id="1.10.390.10">
    <property type="entry name" value="Neutral Protease Domain 2"/>
    <property type="match status" value="1"/>
</dbReference>
<dbReference type="GO" id="GO:0043171">
    <property type="term" value="P:peptide catabolic process"/>
    <property type="evidence" value="ECO:0007669"/>
    <property type="project" value="TreeGrafter"/>
</dbReference>
<dbReference type="Gene3D" id="2.60.40.1730">
    <property type="entry name" value="tricorn interacting facor f3 domain"/>
    <property type="match status" value="1"/>
</dbReference>
<dbReference type="RefSeq" id="WP_090972569.1">
    <property type="nucleotide sequence ID" value="NZ_FOLL01000004.1"/>
</dbReference>
<name>A0A1I1GKG9_9SPHI</name>
<dbReference type="PANTHER" id="PTHR11533:SF174">
    <property type="entry name" value="PUROMYCIN-SENSITIVE AMINOPEPTIDASE-RELATED"/>
    <property type="match status" value="1"/>
</dbReference>
<dbReference type="SUPFAM" id="SSF63737">
    <property type="entry name" value="Leukotriene A4 hydrolase N-terminal domain"/>
    <property type="match status" value="1"/>
</dbReference>
<dbReference type="GO" id="GO:0005737">
    <property type="term" value="C:cytoplasm"/>
    <property type="evidence" value="ECO:0007669"/>
    <property type="project" value="TreeGrafter"/>
</dbReference>